<dbReference type="EMBL" id="ATHO01000162">
    <property type="protein sequence ID" value="EQA99779.1"/>
    <property type="molecule type" value="Genomic_DNA"/>
</dbReference>
<evidence type="ECO:0000259" key="3">
    <source>
        <dbReference type="SMART" id="SM00822"/>
    </source>
</evidence>
<gene>
    <name evidence="4" type="ORF">L288_19025</name>
</gene>
<dbReference type="InterPro" id="IPR050259">
    <property type="entry name" value="SDR"/>
</dbReference>
<dbReference type="SUPFAM" id="SSF51735">
    <property type="entry name" value="NAD(P)-binding Rossmann-fold domains"/>
    <property type="match status" value="1"/>
</dbReference>
<dbReference type="InterPro" id="IPR057326">
    <property type="entry name" value="KR_dom"/>
</dbReference>
<sequence length="298" mass="31461">MITGPNISGKAALVTGSSRGIGRAIAQRLAAAGATVVVTARSLDKEAGETRVGAHKVVPGTLAETVKLIEDAGGRAIPVGCDLENADERESLVDRAVAEVGRLDILVNNAGFCDFAPVADMPMDVFDRTFDHYVRAPFALTKAAIPQMRAAGAGWIVNITSAQALPVRRPFPDYLAVSGDTVYSAAKAAVNRFTQGLAAELLASNIAVNAVGPSTAIRTPGADDYIPGEYPTEDVAYLAETVLAMSHLPANERTGLIAHSMHFPWHYHIDVRSLDGKDILPRTEPPAWSNPEISPSGE</sequence>
<evidence type="ECO:0000256" key="2">
    <source>
        <dbReference type="RuleBase" id="RU000363"/>
    </source>
</evidence>
<evidence type="ECO:0000313" key="4">
    <source>
        <dbReference type="EMBL" id="EQA99779.1"/>
    </source>
</evidence>
<dbReference type="InterPro" id="IPR020904">
    <property type="entry name" value="Sc_DH/Rdtase_CS"/>
</dbReference>
<protein>
    <recommendedName>
        <fullName evidence="3">Ketoreductase domain-containing protein</fullName>
    </recommendedName>
</protein>
<dbReference type="InterPro" id="IPR002347">
    <property type="entry name" value="SDR_fam"/>
</dbReference>
<dbReference type="RefSeq" id="WP_021239808.1">
    <property type="nucleotide sequence ID" value="NZ_ATHO01000162.1"/>
</dbReference>
<dbReference type="Proteomes" id="UP000015525">
    <property type="component" value="Unassembled WGS sequence"/>
</dbReference>
<dbReference type="PATRIC" id="fig|1329909.3.peg.3659"/>
<dbReference type="PRINTS" id="PR00081">
    <property type="entry name" value="GDHRDH"/>
</dbReference>
<evidence type="ECO:0000313" key="5">
    <source>
        <dbReference type="Proteomes" id="UP000015525"/>
    </source>
</evidence>
<dbReference type="GO" id="GO:0032787">
    <property type="term" value="P:monocarboxylic acid metabolic process"/>
    <property type="evidence" value="ECO:0007669"/>
    <property type="project" value="UniProtKB-ARBA"/>
</dbReference>
<evidence type="ECO:0000256" key="1">
    <source>
        <dbReference type="ARBA" id="ARBA00006484"/>
    </source>
</evidence>
<dbReference type="Gene3D" id="3.40.50.720">
    <property type="entry name" value="NAD(P)-binding Rossmann-like Domain"/>
    <property type="match status" value="1"/>
</dbReference>
<dbReference type="SMART" id="SM00822">
    <property type="entry name" value="PKS_KR"/>
    <property type="match status" value="1"/>
</dbReference>
<dbReference type="PROSITE" id="PS00061">
    <property type="entry name" value="ADH_SHORT"/>
    <property type="match status" value="1"/>
</dbReference>
<dbReference type="PANTHER" id="PTHR42879">
    <property type="entry name" value="3-OXOACYL-(ACYL-CARRIER-PROTEIN) REDUCTASE"/>
    <property type="match status" value="1"/>
</dbReference>
<keyword evidence="5" id="KW-1185">Reference proteome</keyword>
<organism evidence="4 5">
    <name type="scientific">Sphingobium quisquiliarum P25</name>
    <dbReference type="NCBI Taxonomy" id="1329909"/>
    <lineage>
        <taxon>Bacteria</taxon>
        <taxon>Pseudomonadati</taxon>
        <taxon>Pseudomonadota</taxon>
        <taxon>Alphaproteobacteria</taxon>
        <taxon>Sphingomonadales</taxon>
        <taxon>Sphingomonadaceae</taxon>
        <taxon>Sphingobium</taxon>
    </lineage>
</organism>
<dbReference type="AlphaFoldDB" id="T0HKE6"/>
<dbReference type="PANTHER" id="PTHR42879:SF2">
    <property type="entry name" value="3-OXOACYL-[ACYL-CARRIER-PROTEIN] REDUCTASE FABG"/>
    <property type="match status" value="1"/>
</dbReference>
<dbReference type="PRINTS" id="PR00080">
    <property type="entry name" value="SDRFAMILY"/>
</dbReference>
<dbReference type="Pfam" id="PF00106">
    <property type="entry name" value="adh_short"/>
    <property type="match status" value="1"/>
</dbReference>
<dbReference type="InterPro" id="IPR036291">
    <property type="entry name" value="NAD(P)-bd_dom_sf"/>
</dbReference>
<proteinExistence type="inferred from homology"/>
<reference evidence="4 5" key="1">
    <citation type="journal article" date="2013" name="Genome Announc.">
        <title>Draft Genome Sequence of Sphingobium quisquiliarum Strain P25T, a Novel Hexachlorocyclohexane (HCH)-Degrading Bacterium Isolated from an HCH Dumpsite.</title>
        <authorList>
            <person name="Kumar Singh A."/>
            <person name="Sangwan N."/>
            <person name="Sharma A."/>
            <person name="Gupta V."/>
            <person name="Khurana J.P."/>
            <person name="Lal R."/>
        </authorList>
    </citation>
    <scope>NUCLEOTIDE SEQUENCE [LARGE SCALE GENOMIC DNA]</scope>
    <source>
        <strain evidence="4 5">P25</strain>
    </source>
</reference>
<comment type="similarity">
    <text evidence="1 2">Belongs to the short-chain dehydrogenases/reductases (SDR) family.</text>
</comment>
<accession>T0HKE6</accession>
<name>T0HKE6_9SPHN</name>
<feature type="domain" description="Ketoreductase" evidence="3">
    <location>
        <begin position="10"/>
        <end position="214"/>
    </location>
</feature>
<comment type="caution">
    <text evidence="4">The sequence shown here is derived from an EMBL/GenBank/DDBJ whole genome shotgun (WGS) entry which is preliminary data.</text>
</comment>